<reference evidence="1" key="1">
    <citation type="journal article" date="2019" name="Environ. Microbiol.">
        <title>Fungal ecological strategies reflected in gene transcription - a case study of two litter decomposers.</title>
        <authorList>
            <person name="Barbi F."/>
            <person name="Kohler A."/>
            <person name="Barry K."/>
            <person name="Baskaran P."/>
            <person name="Daum C."/>
            <person name="Fauchery L."/>
            <person name="Ihrmark K."/>
            <person name="Kuo A."/>
            <person name="LaButti K."/>
            <person name="Lipzen A."/>
            <person name="Morin E."/>
            <person name="Grigoriev I.V."/>
            <person name="Henrissat B."/>
            <person name="Lindahl B."/>
            <person name="Martin F."/>
        </authorList>
    </citation>
    <scope>NUCLEOTIDE SEQUENCE</scope>
    <source>
        <strain evidence="1">JB14</strain>
    </source>
</reference>
<accession>A0A6A4GFA8</accession>
<proteinExistence type="predicted"/>
<gene>
    <name evidence="1" type="ORF">BT96DRAFT_674588</name>
</gene>
<organism evidence="1 2">
    <name type="scientific">Gymnopus androsaceus JB14</name>
    <dbReference type="NCBI Taxonomy" id="1447944"/>
    <lineage>
        <taxon>Eukaryota</taxon>
        <taxon>Fungi</taxon>
        <taxon>Dikarya</taxon>
        <taxon>Basidiomycota</taxon>
        <taxon>Agaricomycotina</taxon>
        <taxon>Agaricomycetes</taxon>
        <taxon>Agaricomycetidae</taxon>
        <taxon>Agaricales</taxon>
        <taxon>Marasmiineae</taxon>
        <taxon>Omphalotaceae</taxon>
        <taxon>Gymnopus</taxon>
    </lineage>
</organism>
<protein>
    <submittedName>
        <fullName evidence="1">Uncharacterized protein</fullName>
    </submittedName>
</protein>
<dbReference type="EMBL" id="ML770189">
    <property type="protein sequence ID" value="KAE9384226.1"/>
    <property type="molecule type" value="Genomic_DNA"/>
</dbReference>
<evidence type="ECO:0000313" key="1">
    <source>
        <dbReference type="EMBL" id="KAE9384226.1"/>
    </source>
</evidence>
<dbReference type="Proteomes" id="UP000799118">
    <property type="component" value="Unassembled WGS sequence"/>
</dbReference>
<name>A0A6A4GFA8_9AGAR</name>
<sequence length="82" mass="9453">MESMIAEFQNDQKALNPSPLVQKALQQVINSLLSYSKYKMLHDVQKLQKLQRVLQMYDLKNEAVSGVSSINEIHQYLQVCTL</sequence>
<evidence type="ECO:0000313" key="2">
    <source>
        <dbReference type="Proteomes" id="UP000799118"/>
    </source>
</evidence>
<dbReference type="AlphaFoldDB" id="A0A6A4GFA8"/>
<keyword evidence="2" id="KW-1185">Reference proteome</keyword>